<feature type="chain" id="PRO_5031284622" description="Peptidase M48 domain-containing protein" evidence="1">
    <location>
        <begin position="20"/>
        <end position="280"/>
    </location>
</feature>
<dbReference type="AlphaFoldDB" id="A0A7Z6ZVB7"/>
<evidence type="ECO:0000313" key="2">
    <source>
        <dbReference type="EMBL" id="RUO42057.1"/>
    </source>
</evidence>
<protein>
    <recommendedName>
        <fullName evidence="4">Peptidase M48 domain-containing protein</fullName>
    </recommendedName>
</protein>
<dbReference type="Proteomes" id="UP000287766">
    <property type="component" value="Unassembled WGS sequence"/>
</dbReference>
<dbReference type="EMBL" id="PIPR01000001">
    <property type="protein sequence ID" value="RUO42057.1"/>
    <property type="molecule type" value="Genomic_DNA"/>
</dbReference>
<dbReference type="RefSeq" id="WP_169930781.1">
    <property type="nucleotide sequence ID" value="NZ_PIPR01000001.1"/>
</dbReference>
<reference evidence="3" key="1">
    <citation type="journal article" date="2018" name="Front. Microbiol.">
        <title>Genome-Based Analysis Reveals the Taxonomy and Diversity of the Family Idiomarinaceae.</title>
        <authorList>
            <person name="Liu Y."/>
            <person name="Lai Q."/>
            <person name="Shao Z."/>
        </authorList>
    </citation>
    <scope>NUCLEOTIDE SEQUENCE [LARGE SCALE GENOMIC DNA]</scope>
    <source>
        <strain evidence="3">KYW314</strain>
    </source>
</reference>
<gene>
    <name evidence="2" type="ORF">CWE22_07900</name>
</gene>
<evidence type="ECO:0000313" key="3">
    <source>
        <dbReference type="Proteomes" id="UP000287766"/>
    </source>
</evidence>
<keyword evidence="3" id="KW-1185">Reference proteome</keyword>
<evidence type="ECO:0000256" key="1">
    <source>
        <dbReference type="SAM" id="SignalP"/>
    </source>
</evidence>
<feature type="signal peptide" evidence="1">
    <location>
        <begin position="1"/>
        <end position="19"/>
    </location>
</feature>
<comment type="caution">
    <text evidence="2">The sequence shown here is derived from an EMBL/GenBank/DDBJ whole genome shotgun (WGS) entry which is preliminary data.</text>
</comment>
<sequence length="280" mass="31597">MRISSILFGMSLLSAQALANEDNQRFNLIAPEAYQTEIDSALTTAQKRFAQWFGEPELIDVVLTEDIEAMQAVDVTKLAPLRLVFARQVLAAKQRDNQTLGSVLAHEVCHLWFIEWVKSQGFEQERLQPLPAYGHSAIPDWFDEVVAVGCEGTEMANMRRTMDFELVPMHTYMTQIHPVYAQIKAQIQAQLAARSDAEKKSGQAVFSMQLDDDAPRHFYRQSAWMSDFISSQKTESFSAQWLSQFVTAGSNPDQQAEALGFSSAAALEQSFTEFVQYQRP</sequence>
<accession>A0A7Z6ZVB7</accession>
<evidence type="ECO:0008006" key="4">
    <source>
        <dbReference type="Google" id="ProtNLM"/>
    </source>
</evidence>
<name>A0A7Z6ZVB7_9GAMM</name>
<organism evidence="2 3">
    <name type="scientific">Pseudidiomarina aestuarii</name>
    <dbReference type="NCBI Taxonomy" id="624146"/>
    <lineage>
        <taxon>Bacteria</taxon>
        <taxon>Pseudomonadati</taxon>
        <taxon>Pseudomonadota</taxon>
        <taxon>Gammaproteobacteria</taxon>
        <taxon>Alteromonadales</taxon>
        <taxon>Idiomarinaceae</taxon>
        <taxon>Pseudidiomarina</taxon>
    </lineage>
</organism>
<proteinExistence type="predicted"/>
<keyword evidence="1" id="KW-0732">Signal</keyword>